<proteinExistence type="predicted"/>
<evidence type="ECO:0000313" key="1">
    <source>
        <dbReference type="EMBL" id="PWN50928.1"/>
    </source>
</evidence>
<evidence type="ECO:0000313" key="2">
    <source>
        <dbReference type="Proteomes" id="UP000245626"/>
    </source>
</evidence>
<organism evidence="1 2">
    <name type="scientific">Violaceomyces palustris</name>
    <dbReference type="NCBI Taxonomy" id="1673888"/>
    <lineage>
        <taxon>Eukaryota</taxon>
        <taxon>Fungi</taxon>
        <taxon>Dikarya</taxon>
        <taxon>Basidiomycota</taxon>
        <taxon>Ustilaginomycotina</taxon>
        <taxon>Ustilaginomycetes</taxon>
        <taxon>Violaceomycetales</taxon>
        <taxon>Violaceomycetaceae</taxon>
        <taxon>Violaceomyces</taxon>
    </lineage>
</organism>
<sequence length="83" mass="9291">VNKENVHSRAYIRFLNPAQVVEFHKGFDGHIFRDSKGNESVAVVEFSPYQKVPTEKRRKQDAKQGTIDDGTFSLISSPASIGL</sequence>
<gene>
    <name evidence="1" type="ORF">IE53DRAFT_314825</name>
</gene>
<dbReference type="Proteomes" id="UP000245626">
    <property type="component" value="Unassembled WGS sequence"/>
</dbReference>
<name>A0ACD0NYL1_9BASI</name>
<reference evidence="1 2" key="1">
    <citation type="journal article" date="2018" name="Mol. Biol. Evol.">
        <title>Broad Genomic Sampling Reveals a Smut Pathogenic Ancestry of the Fungal Clade Ustilaginomycotina.</title>
        <authorList>
            <person name="Kijpornyongpan T."/>
            <person name="Mondo S.J."/>
            <person name="Barry K."/>
            <person name="Sandor L."/>
            <person name="Lee J."/>
            <person name="Lipzen A."/>
            <person name="Pangilinan J."/>
            <person name="LaButti K."/>
            <person name="Hainaut M."/>
            <person name="Henrissat B."/>
            <person name="Grigoriev I.V."/>
            <person name="Spatafora J.W."/>
            <person name="Aime M.C."/>
        </authorList>
    </citation>
    <scope>NUCLEOTIDE SEQUENCE [LARGE SCALE GENOMIC DNA]</scope>
    <source>
        <strain evidence="1 2">SA 807</strain>
    </source>
</reference>
<protein>
    <submittedName>
        <fullName evidence="1">Uncharacterized protein</fullName>
    </submittedName>
</protein>
<accession>A0ACD0NYL1</accession>
<feature type="non-terminal residue" evidence="1">
    <location>
        <position position="1"/>
    </location>
</feature>
<dbReference type="EMBL" id="KZ819885">
    <property type="protein sequence ID" value="PWN50928.1"/>
    <property type="molecule type" value="Genomic_DNA"/>
</dbReference>
<keyword evidence="2" id="KW-1185">Reference proteome</keyword>